<evidence type="ECO:0000256" key="1">
    <source>
        <dbReference type="SAM" id="MobiDB-lite"/>
    </source>
</evidence>
<organism evidence="2 3">
    <name type="scientific">Pristionchus pacificus</name>
    <name type="common">Parasitic nematode worm</name>
    <dbReference type="NCBI Taxonomy" id="54126"/>
    <lineage>
        <taxon>Eukaryota</taxon>
        <taxon>Metazoa</taxon>
        <taxon>Ecdysozoa</taxon>
        <taxon>Nematoda</taxon>
        <taxon>Chromadorea</taxon>
        <taxon>Rhabditida</taxon>
        <taxon>Rhabditina</taxon>
        <taxon>Diplogasteromorpha</taxon>
        <taxon>Diplogasteroidea</taxon>
        <taxon>Neodiplogasteridae</taxon>
        <taxon>Pristionchus</taxon>
    </lineage>
</organism>
<feature type="compositionally biased region" description="Basic and acidic residues" evidence="1">
    <location>
        <begin position="13"/>
        <end position="23"/>
    </location>
</feature>
<evidence type="ECO:0000313" key="2">
    <source>
        <dbReference type="EnsemblMetazoa" id="PPA10227.1"/>
    </source>
</evidence>
<proteinExistence type="predicted"/>
<keyword evidence="3" id="KW-1185">Reference proteome</keyword>
<reference evidence="3" key="1">
    <citation type="journal article" date="2008" name="Nat. Genet.">
        <title>The Pristionchus pacificus genome provides a unique perspective on nematode lifestyle and parasitism.</title>
        <authorList>
            <person name="Dieterich C."/>
            <person name="Clifton S.W."/>
            <person name="Schuster L.N."/>
            <person name="Chinwalla A."/>
            <person name="Delehaunty K."/>
            <person name="Dinkelacker I."/>
            <person name="Fulton L."/>
            <person name="Fulton R."/>
            <person name="Godfrey J."/>
            <person name="Minx P."/>
            <person name="Mitreva M."/>
            <person name="Roeseler W."/>
            <person name="Tian H."/>
            <person name="Witte H."/>
            <person name="Yang S.P."/>
            <person name="Wilson R.K."/>
            <person name="Sommer R.J."/>
        </authorList>
    </citation>
    <scope>NUCLEOTIDE SEQUENCE [LARGE SCALE GENOMIC DNA]</scope>
    <source>
        <strain evidence="3">PS312</strain>
    </source>
</reference>
<feature type="region of interest" description="Disordered" evidence="1">
    <location>
        <begin position="1"/>
        <end position="30"/>
    </location>
</feature>
<accession>A0A8R1YCL2</accession>
<dbReference type="Proteomes" id="UP000005239">
    <property type="component" value="Unassembled WGS sequence"/>
</dbReference>
<reference evidence="2" key="2">
    <citation type="submission" date="2022-06" db="UniProtKB">
        <authorList>
            <consortium name="EnsemblMetazoa"/>
        </authorList>
    </citation>
    <scope>IDENTIFICATION</scope>
    <source>
        <strain evidence="2">PS312</strain>
    </source>
</reference>
<accession>A0A2A6B5N5</accession>
<dbReference type="EnsemblMetazoa" id="PPA10227.1">
    <property type="protein sequence ID" value="PPA10227.1"/>
    <property type="gene ID" value="WBGene00099781"/>
</dbReference>
<name>A0A2A6B5N5_PRIPA</name>
<gene>
    <name evidence="2" type="primary">WBGene00099781</name>
</gene>
<evidence type="ECO:0000313" key="3">
    <source>
        <dbReference type="Proteomes" id="UP000005239"/>
    </source>
</evidence>
<sequence length="261" mass="30195">MIPSDRNLTPLVPEDRFLPKDQRSTSSLQTDFIDTRMDAIEGEVTAVEERDIVTDVSVSSECLAEVMKDLNLDSVGNCGPVDNEADKKKEEEEEPIPEGDPGMVDLEWDFFIKMKDQPNTVVASYLPELRRRYKVTERRSKATEKLLIDLHPANRSNAEDRQEILGELLDKIEQALDIIDEHENRTIPFGHRAHLEARLLQSMNTMLDGIHRIVAKFDVIGEDRDAANNEREGLRYEIRFLDMMYTEIHECFLKSFLEMEW</sequence>
<dbReference type="AlphaFoldDB" id="A0A2A6B5N5"/>
<protein>
    <submittedName>
        <fullName evidence="2">Uncharacterized protein</fullName>
    </submittedName>
</protein>
<feature type="region of interest" description="Disordered" evidence="1">
    <location>
        <begin position="75"/>
        <end position="100"/>
    </location>
</feature>